<evidence type="ECO:0000256" key="1">
    <source>
        <dbReference type="SAM" id="Phobius"/>
    </source>
</evidence>
<dbReference type="Ensembl" id="ENSSSCT00040071948.1">
    <property type="protein sequence ID" value="ENSSSCP00040030723.1"/>
    <property type="gene ID" value="ENSSSCG00040053259.1"/>
</dbReference>
<evidence type="ECO:0000313" key="4">
    <source>
        <dbReference type="Proteomes" id="UP000694722"/>
    </source>
</evidence>
<organism evidence="3 4">
    <name type="scientific">Sus scrofa</name>
    <name type="common">Pig</name>
    <dbReference type="NCBI Taxonomy" id="9823"/>
    <lineage>
        <taxon>Eukaryota</taxon>
        <taxon>Metazoa</taxon>
        <taxon>Chordata</taxon>
        <taxon>Craniata</taxon>
        <taxon>Vertebrata</taxon>
        <taxon>Euteleostomi</taxon>
        <taxon>Mammalia</taxon>
        <taxon>Eutheria</taxon>
        <taxon>Laurasiatheria</taxon>
        <taxon>Artiodactyla</taxon>
        <taxon>Suina</taxon>
        <taxon>Suidae</taxon>
        <taxon>Sus</taxon>
    </lineage>
</organism>
<feature type="chain" id="PRO_5033992339" evidence="2">
    <location>
        <begin position="23"/>
        <end position="153"/>
    </location>
</feature>
<feature type="transmembrane region" description="Helical" evidence="1">
    <location>
        <begin position="79"/>
        <end position="103"/>
    </location>
</feature>
<dbReference type="AlphaFoldDB" id="A0A8D1F0M3"/>
<sequence>MCCSKHWGTCMFLTNSFLWIDAQEWDCGSYGSNGNSIFSFLRNLHTVFHSGCTNLHSHQQCKTVPFSPHTLQHLLFLDFYMTAILSGVRWYLIVVLICVSLKISDDEHLFMCFLALCMSLKNCLFRSFAHFLMRLFVSLVLSYRRLLYIMEIF</sequence>
<keyword evidence="1" id="KW-0812">Transmembrane</keyword>
<keyword evidence="1" id="KW-1133">Transmembrane helix</keyword>
<evidence type="ECO:0000313" key="3">
    <source>
        <dbReference type="Ensembl" id="ENSSSCP00040030723.1"/>
    </source>
</evidence>
<dbReference type="Proteomes" id="UP000694722">
    <property type="component" value="Unplaced"/>
</dbReference>
<proteinExistence type="predicted"/>
<name>A0A8D1F0M3_PIG</name>
<keyword evidence="2" id="KW-0732">Signal</keyword>
<protein>
    <submittedName>
        <fullName evidence="3">Uncharacterized protein</fullName>
    </submittedName>
</protein>
<feature type="signal peptide" evidence="2">
    <location>
        <begin position="1"/>
        <end position="22"/>
    </location>
</feature>
<evidence type="ECO:0000256" key="2">
    <source>
        <dbReference type="SAM" id="SignalP"/>
    </source>
</evidence>
<reference evidence="3" key="1">
    <citation type="submission" date="2025-08" db="UniProtKB">
        <authorList>
            <consortium name="Ensembl"/>
        </authorList>
    </citation>
    <scope>IDENTIFICATION</scope>
</reference>
<keyword evidence="1" id="KW-0472">Membrane</keyword>
<accession>A0A8D1F0M3</accession>